<dbReference type="PRINTS" id="PR00691">
    <property type="entry name" value="ADHESINB"/>
</dbReference>
<dbReference type="GO" id="GO:0007155">
    <property type="term" value="P:cell adhesion"/>
    <property type="evidence" value="ECO:0007669"/>
    <property type="project" value="InterPro"/>
</dbReference>
<dbReference type="GO" id="GO:0030001">
    <property type="term" value="P:metal ion transport"/>
    <property type="evidence" value="ECO:0007669"/>
    <property type="project" value="InterPro"/>
</dbReference>
<dbReference type="AlphaFoldDB" id="A0A1B1U5R8"/>
<dbReference type="SUPFAM" id="SSF53807">
    <property type="entry name" value="Helical backbone' metal receptor"/>
    <property type="match status" value="1"/>
</dbReference>
<gene>
    <name evidence="5" type="ORF">BBW65_04715</name>
</gene>
<proteinExistence type="inferred from homology"/>
<evidence type="ECO:0000313" key="5">
    <source>
        <dbReference type="EMBL" id="ANV98144.1"/>
    </source>
</evidence>
<evidence type="ECO:0000313" key="6">
    <source>
        <dbReference type="Proteomes" id="UP000092884"/>
    </source>
</evidence>
<dbReference type="GO" id="GO:0046872">
    <property type="term" value="F:metal ion binding"/>
    <property type="evidence" value="ECO:0007669"/>
    <property type="project" value="InterPro"/>
</dbReference>
<dbReference type="Pfam" id="PF01297">
    <property type="entry name" value="ZnuA"/>
    <property type="match status" value="1"/>
</dbReference>
<evidence type="ECO:0000256" key="3">
    <source>
        <dbReference type="ARBA" id="ARBA00022729"/>
    </source>
</evidence>
<dbReference type="Gene3D" id="3.40.50.1980">
    <property type="entry name" value="Nitrogenase molybdenum iron protein domain"/>
    <property type="match status" value="2"/>
</dbReference>
<dbReference type="PRINTS" id="PR00690">
    <property type="entry name" value="ADHESNFAMILY"/>
</dbReference>
<dbReference type="RefSeq" id="WP_066340448.1">
    <property type="nucleotide sequence ID" value="NZ_CP016503.1"/>
</dbReference>
<dbReference type="Proteomes" id="UP000092884">
    <property type="component" value="Chromosome"/>
</dbReference>
<comment type="similarity">
    <text evidence="1 4">Belongs to the bacterial solute-binding protein 9 family.</text>
</comment>
<sequence length="279" mass="32125">MRTILLAITIFGSLLSKPIVSVTIPPQAYFVYQIAQDSVQINTLIPQGNDPHTFEFKPQNLTKLNQSDLYLTIGLEFEKIWIPKIHDNFPNLSIVSITKGIHFITHEETRHHHKNEDNDEEQDPHIWLSPIIAKTLAQNIADILIEKYPQNKDLYTANLQRFLKKINTLHQNITQKLSSIPSRYFIVYHPSWSYFAQAYHLHQIPIELQGKEPKPRQLNQLIQIAKQHNVRTIFVQNGFSTRSAQTIAKSCGAKVFVTDPLAYDWEAELLKIADELAGQ</sequence>
<dbReference type="STRING" id="222136.BBW65_04715"/>
<dbReference type="InterPro" id="IPR006129">
    <property type="entry name" value="AdhesinB"/>
</dbReference>
<reference evidence="6" key="1">
    <citation type="submission" date="2016-07" db="EMBL/GenBank/DDBJ databases">
        <authorList>
            <person name="Florea S."/>
            <person name="Webb J.S."/>
            <person name="Jaromczyk J."/>
            <person name="Schardl C.L."/>
        </authorList>
    </citation>
    <scope>NUCLEOTIDE SEQUENCE [LARGE SCALE GENOMIC DNA]</scope>
    <source>
        <strain evidence="6">MIT 01-6242</strain>
    </source>
</reference>
<keyword evidence="6" id="KW-1185">Reference proteome</keyword>
<dbReference type="InterPro" id="IPR050492">
    <property type="entry name" value="Bact_metal-bind_prot9"/>
</dbReference>
<keyword evidence="2 4" id="KW-0813">Transport</keyword>
<dbReference type="InterPro" id="IPR006127">
    <property type="entry name" value="ZnuA-like"/>
</dbReference>
<dbReference type="PANTHER" id="PTHR42953">
    <property type="entry name" value="HIGH-AFFINITY ZINC UPTAKE SYSTEM PROTEIN ZNUA-RELATED"/>
    <property type="match status" value="1"/>
</dbReference>
<accession>A0A1B1U5R8</accession>
<dbReference type="PANTHER" id="PTHR42953:SF3">
    <property type="entry name" value="HIGH-AFFINITY ZINC UPTAKE SYSTEM PROTEIN ZNUA"/>
    <property type="match status" value="1"/>
</dbReference>
<dbReference type="KEGG" id="het:BBW65_04715"/>
<keyword evidence="3" id="KW-0732">Signal</keyword>
<name>A0A1B1U5R8_9HELI</name>
<protein>
    <submittedName>
        <fullName evidence="5">Cation ABC transporter substrate-binding protein</fullName>
    </submittedName>
</protein>
<organism evidence="5 6">
    <name type="scientific">Helicobacter enhydrae</name>
    <dbReference type="NCBI Taxonomy" id="222136"/>
    <lineage>
        <taxon>Bacteria</taxon>
        <taxon>Pseudomonadati</taxon>
        <taxon>Campylobacterota</taxon>
        <taxon>Epsilonproteobacteria</taxon>
        <taxon>Campylobacterales</taxon>
        <taxon>Helicobacteraceae</taxon>
        <taxon>Helicobacter</taxon>
    </lineage>
</organism>
<evidence type="ECO:0000256" key="4">
    <source>
        <dbReference type="RuleBase" id="RU003512"/>
    </source>
</evidence>
<dbReference type="EMBL" id="CP016503">
    <property type="protein sequence ID" value="ANV98144.1"/>
    <property type="molecule type" value="Genomic_DNA"/>
</dbReference>
<dbReference type="OrthoDB" id="9810636at2"/>
<dbReference type="InterPro" id="IPR006128">
    <property type="entry name" value="Lipoprotein_PsaA-like"/>
</dbReference>
<evidence type="ECO:0000256" key="2">
    <source>
        <dbReference type="ARBA" id="ARBA00022448"/>
    </source>
</evidence>
<evidence type="ECO:0000256" key="1">
    <source>
        <dbReference type="ARBA" id="ARBA00011028"/>
    </source>
</evidence>